<accession>A0A8H3LUT9</accession>
<dbReference type="InterPro" id="IPR013087">
    <property type="entry name" value="Znf_C2H2_type"/>
</dbReference>
<comment type="caution">
    <text evidence="4">The sequence shown here is derived from an EMBL/GenBank/DDBJ whole genome shotgun (WGS) entry which is preliminary data.</text>
</comment>
<dbReference type="PROSITE" id="PS50157">
    <property type="entry name" value="ZINC_FINGER_C2H2_2"/>
    <property type="match status" value="1"/>
</dbReference>
<evidence type="ECO:0000256" key="1">
    <source>
        <dbReference type="PROSITE-ProRule" id="PRU00042"/>
    </source>
</evidence>
<dbReference type="GO" id="GO:0008270">
    <property type="term" value="F:zinc ion binding"/>
    <property type="evidence" value="ECO:0007669"/>
    <property type="project" value="UniProtKB-KW"/>
</dbReference>
<keyword evidence="1" id="KW-0479">Metal-binding</keyword>
<dbReference type="OrthoDB" id="2441208at2759"/>
<evidence type="ECO:0000313" key="4">
    <source>
        <dbReference type="EMBL" id="GES92695.1"/>
    </source>
</evidence>
<name>A0A8H3LUT9_9GLOM</name>
<evidence type="ECO:0000256" key="2">
    <source>
        <dbReference type="SAM" id="MobiDB-lite"/>
    </source>
</evidence>
<dbReference type="AlphaFoldDB" id="A0A8H3LUT9"/>
<reference evidence="4" key="1">
    <citation type="submission" date="2019-10" db="EMBL/GenBank/DDBJ databases">
        <title>Conservation and host-specific expression of non-tandemly repeated heterogenous ribosome RNA gene in arbuscular mycorrhizal fungi.</title>
        <authorList>
            <person name="Maeda T."/>
            <person name="Kobayashi Y."/>
            <person name="Nakagawa T."/>
            <person name="Ezawa T."/>
            <person name="Yamaguchi K."/>
            <person name="Bino T."/>
            <person name="Nishimoto Y."/>
            <person name="Shigenobu S."/>
            <person name="Kawaguchi M."/>
        </authorList>
    </citation>
    <scope>NUCLEOTIDE SEQUENCE</scope>
    <source>
        <strain evidence="4">HR1</strain>
    </source>
</reference>
<organism evidence="4 5">
    <name type="scientific">Rhizophagus clarus</name>
    <dbReference type="NCBI Taxonomy" id="94130"/>
    <lineage>
        <taxon>Eukaryota</taxon>
        <taxon>Fungi</taxon>
        <taxon>Fungi incertae sedis</taxon>
        <taxon>Mucoromycota</taxon>
        <taxon>Glomeromycotina</taxon>
        <taxon>Glomeromycetes</taxon>
        <taxon>Glomerales</taxon>
        <taxon>Glomeraceae</taxon>
        <taxon>Rhizophagus</taxon>
    </lineage>
</organism>
<gene>
    <name evidence="4" type="ORF">RCL2_001946000</name>
</gene>
<feature type="compositionally biased region" description="Acidic residues" evidence="2">
    <location>
        <begin position="96"/>
        <end position="121"/>
    </location>
</feature>
<dbReference type="InterPro" id="IPR041078">
    <property type="entry name" value="Plavaka"/>
</dbReference>
<keyword evidence="1" id="KW-0862">Zinc</keyword>
<dbReference type="Pfam" id="PF18759">
    <property type="entry name" value="Plavaka"/>
    <property type="match status" value="1"/>
</dbReference>
<evidence type="ECO:0000259" key="3">
    <source>
        <dbReference type="PROSITE" id="PS50157"/>
    </source>
</evidence>
<keyword evidence="1" id="KW-0863">Zinc-finger</keyword>
<proteinExistence type="predicted"/>
<protein>
    <recommendedName>
        <fullName evidence="3">C2H2-type domain-containing protein</fullName>
    </recommendedName>
</protein>
<dbReference type="Proteomes" id="UP000615446">
    <property type="component" value="Unassembled WGS sequence"/>
</dbReference>
<sequence>MPNCTYCNKVFNDRQALGNHIRTHLDDSDEDLDLSLPNKLSSNTTTYISTETNVTYKKVHVEQKTNDSRREETTFINDEIINNNENINIYFPIESQSEEDDNAEVNLSDDESMTESSDEDSVISNLSYETNVDINEYNEYDALYSGVLNGPEDIYQEFPSKEYAEFMHIITKFHVQDSLANAFIKFFNKYSNRKDKPLSSTSQVGRTFIENLQVLNLDWRREIIFRYKGIEYEFEYRTVLDGIHQILMNKDIIKDFIFESVKDTPNERQYTDMYDSDWWRDVEKNLPIGVYVMPIILYADATLCDHLGKTSRHPVFMILGNIPLACRNKVDAKILLGYIPNLEYCSTSKKKSAQHCSASRELFHHALATILRPLRVLSYTGIHLYVNKSFKWFYPFLALIISDWPEACAMGAIYGSSNSSHPCHFCLVDRNTLNNIHIKKEDIIIRNEHDTKNVLRQGNSKQISTYYIRNALWKWPYFNVYTMCVPDRMHHANLGLFQYQLRFTVELLNLKYGSSSIKILEERLSQIPRYPNLKIFKSGFERLNRLTASEYHDLMKVMLFILDDLILDKNLNKNLCDLFSLWIDMYIWSRKQGYTKSDLYEFENSIIVWSDLFIKLMSKFSPSNLNLPKLHSWRFHLIPSIYQFGTVSGFTSETYELLHKTNVKQPYCMTNKHQINKQMQAIVRRQNIMTLIQKLQSRSYNTNIHHEKISKKFIKQLTQHTIDQVIDQLKNTQNLNNLWINGFEKLKSCIYDYFQDIEEWSIQDIENETIKINVCEFAYLDNNVIIRATPNYYGQASFSDVCIEMDESEQGDYLTDNGLCYVKVLLIIQVISAKLKESLELVLVYWYDFAYENVTNIQDHYFYKCAILKHVDHYTLIPLTSITNRVHIIPKFDTSNIFYVNKYIEYY</sequence>
<feature type="region of interest" description="Disordered" evidence="2">
    <location>
        <begin position="95"/>
        <end position="121"/>
    </location>
</feature>
<dbReference type="EMBL" id="BLAL01000215">
    <property type="protein sequence ID" value="GES92695.1"/>
    <property type="molecule type" value="Genomic_DNA"/>
</dbReference>
<dbReference type="PROSITE" id="PS00028">
    <property type="entry name" value="ZINC_FINGER_C2H2_1"/>
    <property type="match status" value="1"/>
</dbReference>
<evidence type="ECO:0000313" key="5">
    <source>
        <dbReference type="Proteomes" id="UP000615446"/>
    </source>
</evidence>
<feature type="domain" description="C2H2-type" evidence="3">
    <location>
        <begin position="2"/>
        <end position="29"/>
    </location>
</feature>